<proteinExistence type="predicted"/>
<feature type="region of interest" description="Disordered" evidence="1">
    <location>
        <begin position="1"/>
        <end position="29"/>
    </location>
</feature>
<reference evidence="2" key="1">
    <citation type="submission" date="2022-10" db="EMBL/GenBank/DDBJ databases">
        <title>Tapping the CABI collections for fungal endophytes: first genome assemblies for Collariella, Neodidymelliopsis, Ascochyta clinopodiicola, Didymella pomorum, Didymosphaeria variabile, Neocosmospora piperis and Neocucurbitaria cava.</title>
        <authorList>
            <person name="Hill R."/>
        </authorList>
    </citation>
    <scope>NUCLEOTIDE SEQUENCE</scope>
    <source>
        <strain evidence="2">IMI 355091</strain>
    </source>
</reference>
<evidence type="ECO:0000313" key="2">
    <source>
        <dbReference type="EMBL" id="KAJ4398266.1"/>
    </source>
</evidence>
<feature type="compositionally biased region" description="Basic and acidic residues" evidence="1">
    <location>
        <begin position="166"/>
        <end position="175"/>
    </location>
</feature>
<evidence type="ECO:0000313" key="3">
    <source>
        <dbReference type="Proteomes" id="UP001140510"/>
    </source>
</evidence>
<organism evidence="2 3">
    <name type="scientific">Didymella pomorum</name>
    <dbReference type="NCBI Taxonomy" id="749634"/>
    <lineage>
        <taxon>Eukaryota</taxon>
        <taxon>Fungi</taxon>
        <taxon>Dikarya</taxon>
        <taxon>Ascomycota</taxon>
        <taxon>Pezizomycotina</taxon>
        <taxon>Dothideomycetes</taxon>
        <taxon>Pleosporomycetidae</taxon>
        <taxon>Pleosporales</taxon>
        <taxon>Pleosporineae</taxon>
        <taxon>Didymellaceae</taxon>
        <taxon>Didymella</taxon>
    </lineage>
</organism>
<keyword evidence="3" id="KW-1185">Reference proteome</keyword>
<evidence type="ECO:0000256" key="1">
    <source>
        <dbReference type="SAM" id="MobiDB-lite"/>
    </source>
</evidence>
<sequence length="202" mass="22769">MARKNDTKSKINAKAEPQPPPLSTTTALTPAGNQQSLMASAAQLAEFKRTWGFNKARIEAWAKKKPKQIATLKRGTNNLTEFFANNAMYRAETLRLFEKWASLTLDNVRTDQMGKLLDMLHGRWGGHRNVGKVKKSVGNMGKEKEEEAETGEYEREDEANLVPVETVKRTSDDNRTTQPNDHPLDDEEDSQDARIRILGEIS</sequence>
<gene>
    <name evidence="2" type="ORF">N0V91_010313</name>
</gene>
<accession>A0A9W8Z5E4</accession>
<dbReference type="AlphaFoldDB" id="A0A9W8Z5E4"/>
<protein>
    <submittedName>
        <fullName evidence="2">Uncharacterized protein</fullName>
    </submittedName>
</protein>
<feature type="region of interest" description="Disordered" evidence="1">
    <location>
        <begin position="131"/>
        <end position="193"/>
    </location>
</feature>
<feature type="compositionally biased region" description="Acidic residues" evidence="1">
    <location>
        <begin position="146"/>
        <end position="159"/>
    </location>
</feature>
<dbReference type="Proteomes" id="UP001140510">
    <property type="component" value="Unassembled WGS sequence"/>
</dbReference>
<name>A0A9W8Z5E4_9PLEO</name>
<comment type="caution">
    <text evidence="2">The sequence shown here is derived from an EMBL/GenBank/DDBJ whole genome shotgun (WGS) entry which is preliminary data.</text>
</comment>
<dbReference type="EMBL" id="JAPEVA010000134">
    <property type="protein sequence ID" value="KAJ4398266.1"/>
    <property type="molecule type" value="Genomic_DNA"/>
</dbReference>